<feature type="domain" description="Lysidine-tRNA(Ile) synthetase C-terminal" evidence="9">
    <location>
        <begin position="341"/>
        <end position="400"/>
    </location>
</feature>
<dbReference type="GO" id="GO:0005737">
    <property type="term" value="C:cytoplasm"/>
    <property type="evidence" value="ECO:0007669"/>
    <property type="project" value="UniProtKB-SubCell"/>
</dbReference>
<keyword evidence="6 8" id="KW-0067">ATP-binding</keyword>
<evidence type="ECO:0000256" key="3">
    <source>
        <dbReference type="ARBA" id="ARBA00022598"/>
    </source>
</evidence>
<evidence type="ECO:0000256" key="5">
    <source>
        <dbReference type="ARBA" id="ARBA00022741"/>
    </source>
</evidence>
<evidence type="ECO:0000256" key="7">
    <source>
        <dbReference type="ARBA" id="ARBA00048539"/>
    </source>
</evidence>
<dbReference type="NCBIfam" id="TIGR02432">
    <property type="entry name" value="lysidine_TilS_N"/>
    <property type="match status" value="1"/>
</dbReference>
<evidence type="ECO:0000259" key="9">
    <source>
        <dbReference type="SMART" id="SM00977"/>
    </source>
</evidence>
<dbReference type="SUPFAM" id="SSF56037">
    <property type="entry name" value="PheT/TilS domain"/>
    <property type="match status" value="1"/>
</dbReference>
<proteinExistence type="inferred from homology"/>
<dbReference type="EMBL" id="SMCQ01000042">
    <property type="protein sequence ID" value="TCV90908.1"/>
    <property type="molecule type" value="Genomic_DNA"/>
</dbReference>
<dbReference type="InterPro" id="IPR011063">
    <property type="entry name" value="TilS/TtcA_N"/>
</dbReference>
<accession>A0A4R3YI05</accession>
<dbReference type="PANTHER" id="PTHR43033:SF1">
    <property type="entry name" value="TRNA(ILE)-LYSIDINE SYNTHASE-RELATED"/>
    <property type="match status" value="1"/>
</dbReference>
<keyword evidence="2 8" id="KW-0963">Cytoplasm</keyword>
<dbReference type="GO" id="GO:0005524">
    <property type="term" value="F:ATP binding"/>
    <property type="evidence" value="ECO:0007669"/>
    <property type="project" value="UniProtKB-UniRule"/>
</dbReference>
<dbReference type="GO" id="GO:0006400">
    <property type="term" value="P:tRNA modification"/>
    <property type="evidence" value="ECO:0007669"/>
    <property type="project" value="UniProtKB-UniRule"/>
</dbReference>
<evidence type="ECO:0000256" key="1">
    <source>
        <dbReference type="ARBA" id="ARBA00004496"/>
    </source>
</evidence>
<dbReference type="Pfam" id="PF01171">
    <property type="entry name" value="ATP_bind_3"/>
    <property type="match status" value="1"/>
</dbReference>
<evidence type="ECO:0000256" key="4">
    <source>
        <dbReference type="ARBA" id="ARBA00022694"/>
    </source>
</evidence>
<dbReference type="InterPro" id="IPR012094">
    <property type="entry name" value="tRNA_Ile_lys_synt"/>
</dbReference>
<evidence type="ECO:0000313" key="11">
    <source>
        <dbReference type="Proteomes" id="UP000295515"/>
    </source>
</evidence>
<dbReference type="Proteomes" id="UP000295515">
    <property type="component" value="Unassembled WGS sequence"/>
</dbReference>
<dbReference type="InterPro" id="IPR012796">
    <property type="entry name" value="Lysidine-tRNA-synth_C"/>
</dbReference>
<sequence>MNEQLLNKTKYYVIGVSGGCDSMYLLDTLRKAGYHLLVAHVNYNYRHDSYIDYELVCDYCATYGIPFYYKEFHSQDYHDGNFQDQARSLRYDFYKEIYDLYKCDGLILGHHLDDHLETIYMQLSKHNVIHYLGIKEESYVQDMRVVRPLMDCYKEDILQACKIRQIPYHDDYTNFEIDFERDKVRNTVLNRYTKEQKEALLKRAQKHNQRIKELEFKVQPYYQQYISDGQIYYYYIPKDLRDMFLYLILRDVMHPQLISQSLIAEIKHQINSVKPNIQMNLPVNYLFIKEYDNIYIIDKDKTKGYCYEFKEFIPFGCEYFHLLDNGHINEGVYLSQDDYPITVRTMREGDSIMTSAGTKKLSRLFINAKIPALKRKTWPVVLNKDQTIILVPHIAKNIDYLTTKPNVFVIK</sequence>
<protein>
    <recommendedName>
        <fullName evidence="8">tRNA(Ile)-lysidine synthase</fullName>
        <ecNumber evidence="8">6.3.4.19</ecNumber>
    </recommendedName>
    <alternativeName>
        <fullName evidence="8">tRNA(Ile)-2-lysyl-cytidine synthase</fullName>
    </alternativeName>
    <alternativeName>
        <fullName evidence="8">tRNA(Ile)-lysidine synthetase</fullName>
    </alternativeName>
</protein>
<keyword evidence="3 8" id="KW-0436">Ligase</keyword>
<keyword evidence="5 8" id="KW-0547">Nucleotide-binding</keyword>
<evidence type="ECO:0000256" key="6">
    <source>
        <dbReference type="ARBA" id="ARBA00022840"/>
    </source>
</evidence>
<dbReference type="InterPro" id="IPR014729">
    <property type="entry name" value="Rossmann-like_a/b/a_fold"/>
</dbReference>
<feature type="binding site" evidence="8">
    <location>
        <begin position="17"/>
        <end position="22"/>
    </location>
    <ligand>
        <name>ATP</name>
        <dbReference type="ChEBI" id="CHEBI:30616"/>
    </ligand>
</feature>
<gene>
    <name evidence="8" type="primary">tilS</name>
    <name evidence="10" type="ORF">EDD60_1427</name>
</gene>
<evidence type="ECO:0000313" key="10">
    <source>
        <dbReference type="EMBL" id="TCV90908.1"/>
    </source>
</evidence>
<dbReference type="Gene3D" id="3.40.50.620">
    <property type="entry name" value="HUPs"/>
    <property type="match status" value="1"/>
</dbReference>
<comment type="subcellular location">
    <subcellularLocation>
        <location evidence="1 8">Cytoplasm</location>
    </subcellularLocation>
</comment>
<dbReference type="HAMAP" id="MF_01161">
    <property type="entry name" value="tRNA_Ile_lys_synt"/>
    <property type="match status" value="1"/>
</dbReference>
<comment type="similarity">
    <text evidence="8">Belongs to the tRNA(Ile)-lysidine synthase family.</text>
</comment>
<dbReference type="GO" id="GO:0032267">
    <property type="term" value="F:tRNA(Ile)-lysidine synthase activity"/>
    <property type="evidence" value="ECO:0007669"/>
    <property type="project" value="UniProtKB-EC"/>
</dbReference>
<reference evidence="10 11" key="1">
    <citation type="submission" date="2019-03" db="EMBL/GenBank/DDBJ databases">
        <title>Genomic Encyclopedia of Type Strains, Phase IV (KMG-IV): sequencing the most valuable type-strain genomes for metagenomic binning, comparative biology and taxonomic classification.</title>
        <authorList>
            <person name="Goeker M."/>
        </authorList>
    </citation>
    <scope>NUCLEOTIDE SEQUENCE [LARGE SCALE GENOMIC DNA]</scope>
    <source>
        <strain evidence="10 11">DSM 29487</strain>
    </source>
</reference>
<dbReference type="AlphaFoldDB" id="A0A4R3YI05"/>
<dbReference type="SMART" id="SM00977">
    <property type="entry name" value="TilS_C"/>
    <property type="match status" value="1"/>
</dbReference>
<organism evidence="10 11">
    <name type="scientific">Longibaculum muris</name>
    <dbReference type="NCBI Taxonomy" id="1796628"/>
    <lineage>
        <taxon>Bacteria</taxon>
        <taxon>Bacillati</taxon>
        <taxon>Bacillota</taxon>
        <taxon>Erysipelotrichia</taxon>
        <taxon>Erysipelotrichales</taxon>
        <taxon>Coprobacillaceae</taxon>
        <taxon>Longibaculum</taxon>
    </lineage>
</organism>
<keyword evidence="4 8" id="KW-0819">tRNA processing</keyword>
<evidence type="ECO:0000256" key="8">
    <source>
        <dbReference type="HAMAP-Rule" id="MF_01161"/>
    </source>
</evidence>
<dbReference type="GeneID" id="98916920"/>
<dbReference type="SUPFAM" id="SSF52402">
    <property type="entry name" value="Adenine nucleotide alpha hydrolases-like"/>
    <property type="match status" value="1"/>
</dbReference>
<dbReference type="RefSeq" id="WP_066447530.1">
    <property type="nucleotide sequence ID" value="NZ_CAUWFI010000028.1"/>
</dbReference>
<comment type="domain">
    <text evidence="8">The N-terminal region contains the highly conserved SGGXDS motif, predicted to be a P-loop motif involved in ATP binding.</text>
</comment>
<keyword evidence="11" id="KW-1185">Reference proteome</keyword>
<name>A0A4R3YI05_9FIRM</name>
<dbReference type="CDD" id="cd01992">
    <property type="entry name" value="TilS_N"/>
    <property type="match status" value="1"/>
</dbReference>
<comment type="catalytic activity">
    <reaction evidence="7 8">
        <text>cytidine(34) in tRNA(Ile2) + L-lysine + ATP = lysidine(34) in tRNA(Ile2) + AMP + diphosphate + H(+)</text>
        <dbReference type="Rhea" id="RHEA:43744"/>
        <dbReference type="Rhea" id="RHEA-COMP:10625"/>
        <dbReference type="Rhea" id="RHEA-COMP:10670"/>
        <dbReference type="ChEBI" id="CHEBI:15378"/>
        <dbReference type="ChEBI" id="CHEBI:30616"/>
        <dbReference type="ChEBI" id="CHEBI:32551"/>
        <dbReference type="ChEBI" id="CHEBI:33019"/>
        <dbReference type="ChEBI" id="CHEBI:82748"/>
        <dbReference type="ChEBI" id="CHEBI:83665"/>
        <dbReference type="ChEBI" id="CHEBI:456215"/>
        <dbReference type="EC" id="6.3.4.19"/>
    </reaction>
</comment>
<comment type="function">
    <text evidence="8">Ligates lysine onto the cytidine present at position 34 of the AUA codon-specific tRNA(Ile) that contains the anticodon CAU, in an ATP-dependent manner. Cytidine is converted to lysidine, thus changing the amino acid specificity of the tRNA from methionine to isoleucine.</text>
</comment>
<comment type="caution">
    <text evidence="10">The sequence shown here is derived from an EMBL/GenBank/DDBJ whole genome shotgun (WGS) entry which is preliminary data.</text>
</comment>
<dbReference type="NCBIfam" id="TIGR02433">
    <property type="entry name" value="lysidine_TilS_C"/>
    <property type="match status" value="1"/>
</dbReference>
<dbReference type="EC" id="6.3.4.19" evidence="8"/>
<evidence type="ECO:0000256" key="2">
    <source>
        <dbReference type="ARBA" id="ARBA00022490"/>
    </source>
</evidence>
<dbReference type="Pfam" id="PF11734">
    <property type="entry name" value="TilS_C"/>
    <property type="match status" value="1"/>
</dbReference>
<dbReference type="InterPro" id="IPR012795">
    <property type="entry name" value="tRNA_Ile_lys_synt_N"/>
</dbReference>
<dbReference type="PANTHER" id="PTHR43033">
    <property type="entry name" value="TRNA(ILE)-LYSIDINE SYNTHASE-RELATED"/>
    <property type="match status" value="1"/>
</dbReference>